<dbReference type="Proteomes" id="UP000304880">
    <property type="component" value="Unassembled WGS sequence"/>
</dbReference>
<accession>A0A5C4RBC4</accession>
<feature type="domain" description="Arc-like DNA binding" evidence="1">
    <location>
        <begin position="11"/>
        <end position="45"/>
    </location>
</feature>
<dbReference type="Gene3D" id="1.10.1220.10">
    <property type="entry name" value="Met repressor-like"/>
    <property type="match status" value="1"/>
</dbReference>
<organism evidence="2 3">
    <name type="scientific">Paracoccus haeundaensis</name>
    <dbReference type="NCBI Taxonomy" id="225362"/>
    <lineage>
        <taxon>Bacteria</taxon>
        <taxon>Pseudomonadati</taxon>
        <taxon>Pseudomonadota</taxon>
        <taxon>Alphaproteobacteria</taxon>
        <taxon>Rhodobacterales</taxon>
        <taxon>Paracoccaceae</taxon>
        <taxon>Paracoccus</taxon>
    </lineage>
</organism>
<comment type="caution">
    <text evidence="2">The sequence shown here is derived from an EMBL/GenBank/DDBJ whole genome shotgun (WGS) entry which is preliminary data.</text>
</comment>
<dbReference type="InterPro" id="IPR010985">
    <property type="entry name" value="Ribbon_hlx_hlx"/>
</dbReference>
<dbReference type="EMBL" id="VDDC01000001">
    <property type="protein sequence ID" value="TNH41266.1"/>
    <property type="molecule type" value="Genomic_DNA"/>
</dbReference>
<keyword evidence="3" id="KW-1185">Reference proteome</keyword>
<dbReference type="GO" id="GO:0003677">
    <property type="term" value="F:DNA binding"/>
    <property type="evidence" value="ECO:0007669"/>
    <property type="project" value="UniProtKB-KW"/>
</dbReference>
<dbReference type="RefSeq" id="WP_139597480.1">
    <property type="nucleotide sequence ID" value="NZ_VDDC01000001.1"/>
</dbReference>
<gene>
    <name evidence="2" type="ORF">FHD67_00700</name>
</gene>
<dbReference type="InterPro" id="IPR005569">
    <property type="entry name" value="Arc_DNA-bd_dom"/>
</dbReference>
<evidence type="ECO:0000313" key="2">
    <source>
        <dbReference type="EMBL" id="TNH41266.1"/>
    </source>
</evidence>
<dbReference type="Pfam" id="PF03869">
    <property type="entry name" value="Arc"/>
    <property type="match status" value="1"/>
</dbReference>
<keyword evidence="2" id="KW-0238">DNA-binding</keyword>
<dbReference type="GO" id="GO:0006355">
    <property type="term" value="P:regulation of DNA-templated transcription"/>
    <property type="evidence" value="ECO:0007669"/>
    <property type="project" value="InterPro"/>
</dbReference>
<evidence type="ECO:0000259" key="1">
    <source>
        <dbReference type="Pfam" id="PF03869"/>
    </source>
</evidence>
<name>A0A5C4RBC4_9RHOB</name>
<sequence length="115" mass="12777">MAASKREELGQIVIRPPAGMRERIKAAADANNRSMNAEIVATLEEKYPAPAFDWVDAATRVSIIANAMKDLVSSFEGAKTAAEIEAFNRDFEALRREHEKLVDKIFGDRDGRIQS</sequence>
<evidence type="ECO:0000313" key="3">
    <source>
        <dbReference type="Proteomes" id="UP000304880"/>
    </source>
</evidence>
<dbReference type="SUPFAM" id="SSF47598">
    <property type="entry name" value="Ribbon-helix-helix"/>
    <property type="match status" value="1"/>
</dbReference>
<protein>
    <submittedName>
        <fullName evidence="2">Arc family DNA-binding protein</fullName>
    </submittedName>
</protein>
<proteinExistence type="predicted"/>
<reference evidence="2 3" key="1">
    <citation type="submission" date="2019-06" db="EMBL/GenBank/DDBJ databases">
        <authorList>
            <person name="Li J."/>
        </authorList>
    </citation>
    <scope>NUCLEOTIDE SEQUENCE [LARGE SCALE GENOMIC DNA]</scope>
    <source>
        <strain evidence="2 3">CGMCC 1.8012</strain>
    </source>
</reference>
<dbReference type="AlphaFoldDB" id="A0A5C4RBC4"/>
<dbReference type="InterPro" id="IPR013321">
    <property type="entry name" value="Arc_rbn_hlx_hlx"/>
</dbReference>